<organism evidence="2 3">
    <name type="scientific">Gloeobacter violaceus (strain ATCC 29082 / PCC 7421)</name>
    <dbReference type="NCBI Taxonomy" id="251221"/>
    <lineage>
        <taxon>Bacteria</taxon>
        <taxon>Bacillati</taxon>
        <taxon>Cyanobacteriota</taxon>
        <taxon>Cyanophyceae</taxon>
        <taxon>Gloeobacterales</taxon>
        <taxon>Gloeobacteraceae</taxon>
        <taxon>Gloeobacter</taxon>
    </lineage>
</organism>
<gene>
    <name evidence="2" type="ordered locus">glr2967</name>
</gene>
<dbReference type="KEGG" id="gvi:glr2967"/>
<keyword evidence="1" id="KW-0472">Membrane</keyword>
<evidence type="ECO:0000313" key="2">
    <source>
        <dbReference type="EMBL" id="BAC90908.1"/>
    </source>
</evidence>
<keyword evidence="3" id="KW-1185">Reference proteome</keyword>
<dbReference type="AlphaFoldDB" id="Q7NCL1"/>
<proteinExistence type="predicted"/>
<dbReference type="HOGENOM" id="CLU_942540_0_0_3"/>
<protein>
    <submittedName>
        <fullName evidence="2">Glr2967 protein</fullName>
    </submittedName>
</protein>
<keyword evidence="1" id="KW-1133">Transmembrane helix</keyword>
<dbReference type="OrthoDB" id="9897926at2"/>
<dbReference type="InParanoid" id="Q7NCL1"/>
<dbReference type="STRING" id="251221.gene:10760471"/>
<evidence type="ECO:0000313" key="3">
    <source>
        <dbReference type="Proteomes" id="UP000000557"/>
    </source>
</evidence>
<keyword evidence="1" id="KW-0812">Transmembrane</keyword>
<dbReference type="EMBL" id="BA000045">
    <property type="protein sequence ID" value="BAC90908.1"/>
    <property type="molecule type" value="Genomic_DNA"/>
</dbReference>
<feature type="transmembrane region" description="Helical" evidence="1">
    <location>
        <begin position="9"/>
        <end position="26"/>
    </location>
</feature>
<reference evidence="2 3" key="2">
    <citation type="journal article" date="2003" name="DNA Res.">
        <title>Complete genome structure of Gloeobacter violaceus PCC 7421, a cyanobacterium that lacks thylakoids (supplement).</title>
        <authorList>
            <person name="Nakamura Y."/>
            <person name="Kaneko T."/>
            <person name="Sato S."/>
            <person name="Mimuro M."/>
            <person name="Miyashita H."/>
            <person name="Tsuchiya T."/>
            <person name="Sasamoto S."/>
            <person name="Watanabe A."/>
            <person name="Kawashima K."/>
            <person name="Kishida Y."/>
            <person name="Kiyokawa C."/>
            <person name="Kohara M."/>
            <person name="Matsumoto M."/>
            <person name="Matsuno A."/>
            <person name="Nakazaki N."/>
            <person name="Shimpo S."/>
            <person name="Takeuchi C."/>
            <person name="Yamada M."/>
            <person name="Tabata S."/>
        </authorList>
    </citation>
    <scope>NUCLEOTIDE SEQUENCE [LARGE SCALE GENOMIC DNA]</scope>
    <source>
        <strain evidence="3">ATCC 29082 / PCC 7421</strain>
    </source>
</reference>
<accession>Q7NCL1</accession>
<dbReference type="Proteomes" id="UP000000557">
    <property type="component" value="Chromosome"/>
</dbReference>
<name>Q7NCL1_GLOVI</name>
<evidence type="ECO:0000256" key="1">
    <source>
        <dbReference type="SAM" id="Phobius"/>
    </source>
</evidence>
<feature type="transmembrane region" description="Helical" evidence="1">
    <location>
        <begin position="46"/>
        <end position="69"/>
    </location>
</feature>
<sequence length="295" mass="33353">MNRSRWRKSLIIVRGGLLTMAMFVSYERWSWAQISPAATSRTDWSWLIFLALGINAILLLGLVFIGLQLQSLGRTVNRKSSEIQPLRKQVLQLVTQLNMQQQEINSGGQKVQQLESAVQKVQEQVEILRNPAGRDPYRGVVAAPRQNRPTRSSPFDSQSRAQVEPALNPSAIEEHINFYNRVLKLGNNTLIKEQIRSQWTSMRPMSMDMETYRVRRKVHLNPNNGGVFYGLSEDETLYEVFLDPGFSVEHEAVEAAFEIEGSGNYIGSIVEPALFVADGSSERLKLHKKGKLVAT</sequence>
<dbReference type="EnsemblBacteria" id="BAC90908">
    <property type="protein sequence ID" value="BAC90908"/>
    <property type="gene ID" value="BAC90908"/>
</dbReference>
<reference evidence="2 3" key="1">
    <citation type="journal article" date="2003" name="DNA Res.">
        <title>Complete genome structure of Gloeobacter violaceus PCC 7421, a cyanobacterium that lacks thylakoids.</title>
        <authorList>
            <person name="Nakamura Y."/>
            <person name="Kaneko T."/>
            <person name="Sato S."/>
            <person name="Mimuro M."/>
            <person name="Miyashita H."/>
            <person name="Tsuchiya T."/>
            <person name="Sasamoto S."/>
            <person name="Watanabe A."/>
            <person name="Kawashima K."/>
            <person name="Kishida Y."/>
            <person name="Kiyokawa C."/>
            <person name="Kohara M."/>
            <person name="Matsumoto M."/>
            <person name="Matsuno A."/>
            <person name="Nakazaki N."/>
            <person name="Shimpo S."/>
            <person name="Takeuchi C."/>
            <person name="Yamada M."/>
            <person name="Tabata S."/>
        </authorList>
    </citation>
    <scope>NUCLEOTIDE SEQUENCE [LARGE SCALE GENOMIC DNA]</scope>
    <source>
        <strain evidence="3">ATCC 29082 / PCC 7421</strain>
    </source>
</reference>